<dbReference type="RefSeq" id="WP_153730092.1">
    <property type="nucleotide sequence ID" value="NZ_WJNH01000018.1"/>
</dbReference>
<feature type="region of interest" description="Disordered" evidence="1">
    <location>
        <begin position="21"/>
        <end position="63"/>
    </location>
</feature>
<dbReference type="AlphaFoldDB" id="A0A6G1XB99"/>
<accession>A0A6G1XB99</accession>
<evidence type="ECO:0008006" key="5">
    <source>
        <dbReference type="Google" id="ProtNLM"/>
    </source>
</evidence>
<feature type="compositionally biased region" description="Basic and acidic residues" evidence="1">
    <location>
        <begin position="21"/>
        <end position="46"/>
    </location>
</feature>
<keyword evidence="4" id="KW-1185">Reference proteome</keyword>
<keyword evidence="2" id="KW-0472">Membrane</keyword>
<keyword evidence="2" id="KW-1133">Transmembrane helix</keyword>
<feature type="compositionally biased region" description="Polar residues" evidence="1">
    <location>
        <begin position="47"/>
        <end position="60"/>
    </location>
</feature>
<evidence type="ECO:0000256" key="2">
    <source>
        <dbReference type="SAM" id="Phobius"/>
    </source>
</evidence>
<evidence type="ECO:0000256" key="1">
    <source>
        <dbReference type="SAM" id="MobiDB-lite"/>
    </source>
</evidence>
<sequence length="329" mass="36792">MDKNQKKLSVRINGEEKEVTAKSFYKDEDAKKEMAAALDQNREPRHSNQNNPFSYTSNQDEPPKVEVLQRPYQKKRSLFSNMPSLKRLVTAGVSAIIVGSILGFVLLNLLSGIDEPQQALGIEDETNQSATGTDGEDAVTTSPANENTVAVSFDGVDSHVVQVGVYSSEGKAQERQNLFKDSGVYPFIWESEGMFYLFASLGLTNETAKQLETSIEELGFDPEKDAFVKSWAVAASEKDISEAEGNWIKEGMSLWKETVPLATSYSEELSSQIDKTRSWYQNKPESISESGEQFAAKYNQLLEQSEESHWLVQNQLIGILHAYQQYMNS</sequence>
<comment type="caution">
    <text evidence="3">The sequence shown here is derived from an EMBL/GenBank/DDBJ whole genome shotgun (WGS) entry which is preliminary data.</text>
</comment>
<proteinExistence type="predicted"/>
<evidence type="ECO:0000313" key="4">
    <source>
        <dbReference type="Proteomes" id="UP000480185"/>
    </source>
</evidence>
<dbReference type="OrthoDB" id="2969309at2"/>
<evidence type="ECO:0000313" key="3">
    <source>
        <dbReference type="EMBL" id="MRG88217.1"/>
    </source>
</evidence>
<organism evidence="3 4">
    <name type="scientific">Salinibacillus xinjiangensis</name>
    <dbReference type="NCBI Taxonomy" id="1229268"/>
    <lineage>
        <taxon>Bacteria</taxon>
        <taxon>Bacillati</taxon>
        <taxon>Bacillota</taxon>
        <taxon>Bacilli</taxon>
        <taxon>Bacillales</taxon>
        <taxon>Bacillaceae</taxon>
        <taxon>Salinibacillus</taxon>
    </lineage>
</organism>
<dbReference type="EMBL" id="WJNH01000018">
    <property type="protein sequence ID" value="MRG88217.1"/>
    <property type="molecule type" value="Genomic_DNA"/>
</dbReference>
<dbReference type="Proteomes" id="UP000480185">
    <property type="component" value="Unassembled WGS sequence"/>
</dbReference>
<reference evidence="3 4" key="1">
    <citation type="submission" date="2019-11" db="EMBL/GenBank/DDBJ databases">
        <authorList>
            <person name="Li J."/>
        </authorList>
    </citation>
    <scope>NUCLEOTIDE SEQUENCE [LARGE SCALE GENOMIC DNA]</scope>
    <source>
        <strain evidence="3 4">J4</strain>
    </source>
</reference>
<protein>
    <recommendedName>
        <fullName evidence="5">SPOR domain-containing protein</fullName>
    </recommendedName>
</protein>
<feature type="transmembrane region" description="Helical" evidence="2">
    <location>
        <begin position="88"/>
        <end position="110"/>
    </location>
</feature>
<name>A0A6G1XB99_9BACI</name>
<gene>
    <name evidence="3" type="ORF">GH754_18335</name>
</gene>
<keyword evidence="2" id="KW-0812">Transmembrane</keyword>